<evidence type="ECO:0000313" key="10">
    <source>
        <dbReference type="EMBL" id="TFK52211.1"/>
    </source>
</evidence>
<keyword evidence="8 9" id="KW-0472">Membrane</keyword>
<dbReference type="AlphaFoldDB" id="A0A5C3NFA0"/>
<keyword evidence="11" id="KW-1185">Reference proteome</keyword>
<evidence type="ECO:0000256" key="8">
    <source>
        <dbReference type="ARBA" id="ARBA00023136"/>
    </source>
</evidence>
<accession>A0A5C3NFA0</accession>
<comment type="similarity">
    <text evidence="2">Belongs to the COX20 family.</text>
</comment>
<evidence type="ECO:0000256" key="1">
    <source>
        <dbReference type="ARBA" id="ARBA00004273"/>
    </source>
</evidence>
<evidence type="ECO:0000256" key="9">
    <source>
        <dbReference type="SAM" id="Phobius"/>
    </source>
</evidence>
<feature type="transmembrane region" description="Helical" evidence="9">
    <location>
        <begin position="68"/>
        <end position="87"/>
    </location>
</feature>
<dbReference type="PANTHER" id="PTHR31586:SF1">
    <property type="entry name" value="CYTOCHROME C OXIDASE ASSEMBLY PROTEIN COX20, MITOCHONDRIAL"/>
    <property type="match status" value="1"/>
</dbReference>
<sequence length="116" mass="12662">TSASTKRPVFDKPETTGSYWGDVKEAVSVNDLSRIGEMPCTRTSLLNGIAAGAGVGVVRGLSAGPFVASNWAVGTFMLISIGTWTICQRNRNEERKRIQTVIEEMPRRYAVKKEGE</sequence>
<dbReference type="OrthoDB" id="14603at2759"/>
<keyword evidence="6 9" id="KW-1133">Transmembrane helix</keyword>
<dbReference type="PANTHER" id="PTHR31586">
    <property type="entry name" value="CYTOCHROME C OXIDASE PROTEIN 20"/>
    <property type="match status" value="1"/>
</dbReference>
<dbReference type="InterPro" id="IPR022533">
    <property type="entry name" value="Cox20"/>
</dbReference>
<evidence type="ECO:0000256" key="6">
    <source>
        <dbReference type="ARBA" id="ARBA00022989"/>
    </source>
</evidence>
<dbReference type="EMBL" id="ML213509">
    <property type="protein sequence ID" value="TFK52211.1"/>
    <property type="molecule type" value="Genomic_DNA"/>
</dbReference>
<proteinExistence type="inferred from homology"/>
<keyword evidence="7" id="KW-0496">Mitochondrion</keyword>
<gene>
    <name evidence="10" type="ORF">OE88DRAFT_1611180</name>
</gene>
<protein>
    <recommendedName>
        <fullName evidence="3">Cytochrome c oxidase assembly protein COX20, mitochondrial</fullName>
    </recommendedName>
</protein>
<keyword evidence="5" id="KW-0999">Mitochondrion inner membrane</keyword>
<feature type="non-terminal residue" evidence="10">
    <location>
        <position position="1"/>
    </location>
</feature>
<evidence type="ECO:0000256" key="5">
    <source>
        <dbReference type="ARBA" id="ARBA00022792"/>
    </source>
</evidence>
<dbReference type="GO" id="GO:0005743">
    <property type="term" value="C:mitochondrial inner membrane"/>
    <property type="evidence" value="ECO:0007669"/>
    <property type="project" value="UniProtKB-SubCell"/>
</dbReference>
<evidence type="ECO:0000256" key="7">
    <source>
        <dbReference type="ARBA" id="ARBA00023128"/>
    </source>
</evidence>
<dbReference type="Proteomes" id="UP000305948">
    <property type="component" value="Unassembled WGS sequence"/>
</dbReference>
<dbReference type="Pfam" id="PF12597">
    <property type="entry name" value="Cox20"/>
    <property type="match status" value="1"/>
</dbReference>
<reference evidence="10 11" key="1">
    <citation type="journal article" date="2019" name="Nat. Ecol. Evol.">
        <title>Megaphylogeny resolves global patterns of mushroom evolution.</title>
        <authorList>
            <person name="Varga T."/>
            <person name="Krizsan K."/>
            <person name="Foldi C."/>
            <person name="Dima B."/>
            <person name="Sanchez-Garcia M."/>
            <person name="Sanchez-Ramirez S."/>
            <person name="Szollosi G.J."/>
            <person name="Szarkandi J.G."/>
            <person name="Papp V."/>
            <person name="Albert L."/>
            <person name="Andreopoulos W."/>
            <person name="Angelini C."/>
            <person name="Antonin V."/>
            <person name="Barry K.W."/>
            <person name="Bougher N.L."/>
            <person name="Buchanan P."/>
            <person name="Buyck B."/>
            <person name="Bense V."/>
            <person name="Catcheside P."/>
            <person name="Chovatia M."/>
            <person name="Cooper J."/>
            <person name="Damon W."/>
            <person name="Desjardin D."/>
            <person name="Finy P."/>
            <person name="Geml J."/>
            <person name="Haridas S."/>
            <person name="Hughes K."/>
            <person name="Justo A."/>
            <person name="Karasinski D."/>
            <person name="Kautmanova I."/>
            <person name="Kiss B."/>
            <person name="Kocsube S."/>
            <person name="Kotiranta H."/>
            <person name="LaButti K.M."/>
            <person name="Lechner B.E."/>
            <person name="Liimatainen K."/>
            <person name="Lipzen A."/>
            <person name="Lukacs Z."/>
            <person name="Mihaltcheva S."/>
            <person name="Morgado L.N."/>
            <person name="Niskanen T."/>
            <person name="Noordeloos M.E."/>
            <person name="Ohm R.A."/>
            <person name="Ortiz-Santana B."/>
            <person name="Ovrebo C."/>
            <person name="Racz N."/>
            <person name="Riley R."/>
            <person name="Savchenko A."/>
            <person name="Shiryaev A."/>
            <person name="Soop K."/>
            <person name="Spirin V."/>
            <person name="Szebenyi C."/>
            <person name="Tomsovsky M."/>
            <person name="Tulloss R.E."/>
            <person name="Uehling J."/>
            <person name="Grigoriev I.V."/>
            <person name="Vagvolgyi C."/>
            <person name="Papp T."/>
            <person name="Martin F.M."/>
            <person name="Miettinen O."/>
            <person name="Hibbett D.S."/>
            <person name="Nagy L.G."/>
        </authorList>
    </citation>
    <scope>NUCLEOTIDE SEQUENCE [LARGE SCALE GENOMIC DNA]</scope>
    <source>
        <strain evidence="10 11">OMC1185</strain>
    </source>
</reference>
<evidence type="ECO:0000256" key="3">
    <source>
        <dbReference type="ARBA" id="ARBA00017689"/>
    </source>
</evidence>
<feature type="transmembrane region" description="Helical" evidence="9">
    <location>
        <begin position="44"/>
        <end position="62"/>
    </location>
</feature>
<dbReference type="GO" id="GO:0033617">
    <property type="term" value="P:mitochondrial respiratory chain complex IV assembly"/>
    <property type="evidence" value="ECO:0007669"/>
    <property type="project" value="InterPro"/>
</dbReference>
<name>A0A5C3NFA0_9AGAM</name>
<organism evidence="10 11">
    <name type="scientific">Heliocybe sulcata</name>
    <dbReference type="NCBI Taxonomy" id="5364"/>
    <lineage>
        <taxon>Eukaryota</taxon>
        <taxon>Fungi</taxon>
        <taxon>Dikarya</taxon>
        <taxon>Basidiomycota</taxon>
        <taxon>Agaricomycotina</taxon>
        <taxon>Agaricomycetes</taxon>
        <taxon>Gloeophyllales</taxon>
        <taxon>Gloeophyllaceae</taxon>
        <taxon>Heliocybe</taxon>
    </lineage>
</organism>
<feature type="non-terminal residue" evidence="10">
    <location>
        <position position="116"/>
    </location>
</feature>
<evidence type="ECO:0000313" key="11">
    <source>
        <dbReference type="Proteomes" id="UP000305948"/>
    </source>
</evidence>
<evidence type="ECO:0000256" key="2">
    <source>
        <dbReference type="ARBA" id="ARBA00009575"/>
    </source>
</evidence>
<evidence type="ECO:0000256" key="4">
    <source>
        <dbReference type="ARBA" id="ARBA00022692"/>
    </source>
</evidence>
<keyword evidence="4 9" id="KW-0812">Transmembrane</keyword>
<comment type="subcellular location">
    <subcellularLocation>
        <location evidence="1">Mitochondrion inner membrane</location>
    </subcellularLocation>
</comment>